<comment type="caution">
    <text evidence="3">The sequence shown here is derived from an EMBL/GenBank/DDBJ whole genome shotgun (WGS) entry which is preliminary data.</text>
</comment>
<sequence length="326" mass="36611">MSRRSLRNAQVPPSAPATSKRKSDLVAAESDINKLLKLPKSKLTTKHLPDIINPSSWEIISSESRSRLSQFLPPTAFADYQKTLDPDHPSRVRQHHPQPSPGSHYPDLVLPVLFTDPHFLAAARTFQDHLYSGWLKDEFKANVSTYQEGIRNGSLAAPWKDEEWDRDHPRHDLLVVSPAKSRKSSKASTADLRLVVQVGDIISYRHNFAANNVLVEKDVLVHSINTDRSITVLMESGTVQHLPQYLLIPGPPDPVPPIQGMDVSSPGMLETGILDLDGRVERAKRPNGNAWKAFTVYRRRDDSWIDNNKGGRQQSGTLHYLRSTIH</sequence>
<proteinExistence type="predicted"/>
<keyword evidence="4" id="KW-1185">Reference proteome</keyword>
<protein>
    <recommendedName>
        <fullName evidence="2">ASX DEUBAD domain-containing protein</fullName>
    </recommendedName>
</protein>
<feature type="region of interest" description="Disordered" evidence="1">
    <location>
        <begin position="80"/>
        <end position="104"/>
    </location>
</feature>
<evidence type="ECO:0000313" key="3">
    <source>
        <dbReference type="EMBL" id="KAF5393786.1"/>
    </source>
</evidence>
<dbReference type="OrthoDB" id="2289918at2759"/>
<dbReference type="Pfam" id="PF13919">
    <property type="entry name" value="ASXH"/>
    <property type="match status" value="1"/>
</dbReference>
<reference evidence="3 4" key="1">
    <citation type="journal article" date="2020" name="ISME J.">
        <title>Uncovering the hidden diversity of litter-decomposition mechanisms in mushroom-forming fungi.</title>
        <authorList>
            <person name="Floudas D."/>
            <person name="Bentzer J."/>
            <person name="Ahren D."/>
            <person name="Johansson T."/>
            <person name="Persson P."/>
            <person name="Tunlid A."/>
        </authorList>
    </citation>
    <scope>NUCLEOTIDE SEQUENCE [LARGE SCALE GENOMIC DNA]</scope>
    <source>
        <strain evidence="3 4">CBS 406.79</strain>
    </source>
</reference>
<gene>
    <name evidence="3" type="ORF">D9757_000074</name>
</gene>
<organism evidence="3 4">
    <name type="scientific">Collybiopsis confluens</name>
    <dbReference type="NCBI Taxonomy" id="2823264"/>
    <lineage>
        <taxon>Eukaryota</taxon>
        <taxon>Fungi</taxon>
        <taxon>Dikarya</taxon>
        <taxon>Basidiomycota</taxon>
        <taxon>Agaricomycotina</taxon>
        <taxon>Agaricomycetes</taxon>
        <taxon>Agaricomycetidae</taxon>
        <taxon>Agaricales</taxon>
        <taxon>Marasmiineae</taxon>
        <taxon>Omphalotaceae</taxon>
        <taxon>Collybiopsis</taxon>
    </lineage>
</organism>
<name>A0A8H5MHL4_9AGAR</name>
<evidence type="ECO:0000259" key="2">
    <source>
        <dbReference type="Pfam" id="PF13919"/>
    </source>
</evidence>
<evidence type="ECO:0000256" key="1">
    <source>
        <dbReference type="SAM" id="MobiDB-lite"/>
    </source>
</evidence>
<feature type="region of interest" description="Disordered" evidence="1">
    <location>
        <begin position="1"/>
        <end position="26"/>
    </location>
</feature>
<evidence type="ECO:0000313" key="4">
    <source>
        <dbReference type="Proteomes" id="UP000518752"/>
    </source>
</evidence>
<dbReference type="EMBL" id="JAACJN010000001">
    <property type="protein sequence ID" value="KAF5393786.1"/>
    <property type="molecule type" value="Genomic_DNA"/>
</dbReference>
<feature type="domain" description="ASX DEUBAD" evidence="2">
    <location>
        <begin position="29"/>
        <end position="168"/>
    </location>
</feature>
<dbReference type="Proteomes" id="UP000518752">
    <property type="component" value="Unassembled WGS sequence"/>
</dbReference>
<accession>A0A8H5MHL4</accession>
<dbReference type="AlphaFoldDB" id="A0A8H5MHL4"/>
<dbReference type="InterPro" id="IPR028020">
    <property type="entry name" value="ASX_DEUBAD_dom"/>
</dbReference>